<gene>
    <name evidence="2" type="ORF">AD945_02570</name>
</gene>
<feature type="compositionally biased region" description="Acidic residues" evidence="1">
    <location>
        <begin position="34"/>
        <end position="55"/>
    </location>
</feature>
<feature type="compositionally biased region" description="Low complexity" evidence="1">
    <location>
        <begin position="64"/>
        <end position="73"/>
    </location>
</feature>
<evidence type="ECO:0000256" key="1">
    <source>
        <dbReference type="SAM" id="MobiDB-lite"/>
    </source>
</evidence>
<dbReference type="EMBL" id="LHZR01000084">
    <property type="protein sequence ID" value="KXV50182.1"/>
    <property type="molecule type" value="Genomic_DNA"/>
</dbReference>
<dbReference type="Proteomes" id="UP000075636">
    <property type="component" value="Unassembled WGS sequence"/>
</dbReference>
<dbReference type="PATRIC" id="fig|318683.6.peg.2787"/>
<protein>
    <submittedName>
        <fullName evidence="2">Uncharacterized protein</fullName>
    </submittedName>
</protein>
<organism evidence="2 3">
    <name type="scientific">Gluconobacter albidus</name>
    <dbReference type="NCBI Taxonomy" id="318683"/>
    <lineage>
        <taxon>Bacteria</taxon>
        <taxon>Pseudomonadati</taxon>
        <taxon>Pseudomonadota</taxon>
        <taxon>Alphaproteobacteria</taxon>
        <taxon>Acetobacterales</taxon>
        <taxon>Acetobacteraceae</taxon>
        <taxon>Gluconobacter</taxon>
    </lineage>
</organism>
<proteinExistence type="predicted"/>
<dbReference type="AlphaFoldDB" id="A0A149TMM2"/>
<comment type="caution">
    <text evidence="2">The sequence shown here is derived from an EMBL/GenBank/DDBJ whole genome shotgun (WGS) entry which is preliminary data.</text>
</comment>
<sequence>MKDGTRYVGWVAYFSEDPEKRELFLSDVLLETPVPDDENSSDPDDLGADNLLDENETPKEKSETAAGAGEAESLPLDSSVPLRYTEMSGEGILLTERAEITYIQILRD</sequence>
<accession>A0A149TMM2</accession>
<reference evidence="2 3" key="1">
    <citation type="submission" date="2015-06" db="EMBL/GenBank/DDBJ databases">
        <title>Improved classification and identification of acetic acid bacteria using matrix-assisted laser desorption/ionization time-of-flight mass spectrometry; Gluconobacter nephelii and Gluconobacter uchimurae are later heterotypic synonyms of Gluconobacter japonicus and Gluconobacter oxydans, respectively.</title>
        <authorList>
            <person name="Li L."/>
            <person name="Cleenwerck I."/>
            <person name="De Vuyst L."/>
            <person name="Vandamme P."/>
        </authorList>
    </citation>
    <scope>NUCLEOTIDE SEQUENCE [LARGE SCALE GENOMIC DNA]</scope>
    <source>
        <strain evidence="2 3">LMG 1768</strain>
    </source>
</reference>
<name>A0A149TMM2_9PROT</name>
<evidence type="ECO:0000313" key="2">
    <source>
        <dbReference type="EMBL" id="KXV50182.1"/>
    </source>
</evidence>
<feature type="region of interest" description="Disordered" evidence="1">
    <location>
        <begin position="32"/>
        <end position="78"/>
    </location>
</feature>
<evidence type="ECO:0000313" key="3">
    <source>
        <dbReference type="Proteomes" id="UP000075636"/>
    </source>
</evidence>